<evidence type="ECO:0000259" key="6">
    <source>
        <dbReference type="PROSITE" id="PS51292"/>
    </source>
</evidence>
<dbReference type="OrthoDB" id="273089at2759"/>
<dbReference type="PANTHER" id="PTHR46214">
    <property type="entry name" value="ZINC FINGER, RING-CH-TYPE"/>
    <property type="match status" value="1"/>
</dbReference>
<dbReference type="eggNOG" id="KOG1609">
    <property type="taxonomic scope" value="Eukaryota"/>
</dbReference>
<dbReference type="SUPFAM" id="SSF57850">
    <property type="entry name" value="RING/U-box"/>
    <property type="match status" value="1"/>
</dbReference>
<dbReference type="InterPro" id="IPR011016">
    <property type="entry name" value="Znf_RING-CH"/>
</dbReference>
<dbReference type="InterPro" id="IPR013083">
    <property type="entry name" value="Znf_RING/FYVE/PHD"/>
</dbReference>
<keyword evidence="3" id="KW-0862">Zinc</keyword>
<evidence type="ECO:0000256" key="2">
    <source>
        <dbReference type="ARBA" id="ARBA00022771"/>
    </source>
</evidence>
<feature type="transmembrane region" description="Helical" evidence="5">
    <location>
        <begin position="199"/>
        <end position="221"/>
    </location>
</feature>
<organism evidence="7 8">
    <name type="scientific">Nelumbo nucifera</name>
    <name type="common">Sacred lotus</name>
    <dbReference type="NCBI Taxonomy" id="4432"/>
    <lineage>
        <taxon>Eukaryota</taxon>
        <taxon>Viridiplantae</taxon>
        <taxon>Streptophyta</taxon>
        <taxon>Embryophyta</taxon>
        <taxon>Tracheophyta</taxon>
        <taxon>Spermatophyta</taxon>
        <taxon>Magnoliopsida</taxon>
        <taxon>Proteales</taxon>
        <taxon>Nelumbonaceae</taxon>
        <taxon>Nelumbo</taxon>
    </lineage>
</organism>
<dbReference type="PANTHER" id="PTHR46214:SF16">
    <property type="entry name" value="OS10G0481450 PROTEIN"/>
    <property type="match status" value="1"/>
</dbReference>
<dbReference type="SMART" id="SM00744">
    <property type="entry name" value="RINGv"/>
    <property type="match status" value="1"/>
</dbReference>
<sequence>MQNDGSDRDGIAVGGHSVDQYDLEKQGNMESEPREEENGTQCSLRQSAQEGTGTVLALVISKGESQSQVSVTSELKGSVTVTRGTNRDEITDMVTPKKGCLSRNESSHEQCRVCQQQTEEPLIDLGCQCRGGLANAHRSCIDTWFRTRGSNKCEICQQVAANVPRPEPQSSTNYWIWRVDPAFGGSNIAQERERWFSPLWVAFSILIGGLLLDVLISISLGVSALPVNIIIGVLVVLGLGTALRLALECCHEWSLRRAVLRVESNNHLSYPAV</sequence>
<keyword evidence="5" id="KW-1133">Transmembrane helix</keyword>
<dbReference type="GeneID" id="104593165"/>
<accession>A0A1U7ZEF7</accession>
<keyword evidence="7" id="KW-1185">Reference proteome</keyword>
<dbReference type="GO" id="GO:0008270">
    <property type="term" value="F:zinc ion binding"/>
    <property type="evidence" value="ECO:0007669"/>
    <property type="project" value="UniProtKB-KW"/>
</dbReference>
<evidence type="ECO:0000313" key="8">
    <source>
        <dbReference type="RefSeq" id="XP_010251201.1"/>
    </source>
</evidence>
<name>A0A1U7ZEF7_NELNU</name>
<evidence type="ECO:0000256" key="1">
    <source>
        <dbReference type="ARBA" id="ARBA00022723"/>
    </source>
</evidence>
<evidence type="ECO:0000256" key="4">
    <source>
        <dbReference type="SAM" id="MobiDB-lite"/>
    </source>
</evidence>
<evidence type="ECO:0000256" key="3">
    <source>
        <dbReference type="ARBA" id="ARBA00022833"/>
    </source>
</evidence>
<evidence type="ECO:0000313" key="7">
    <source>
        <dbReference type="Proteomes" id="UP000189703"/>
    </source>
</evidence>
<dbReference type="KEGG" id="nnu:104593165"/>
<dbReference type="Proteomes" id="UP000189703">
    <property type="component" value="Unplaced"/>
</dbReference>
<feature type="compositionally biased region" description="Basic and acidic residues" evidence="4">
    <location>
        <begin position="1"/>
        <end position="10"/>
    </location>
</feature>
<dbReference type="RefSeq" id="XP_010251201.1">
    <property type="nucleotide sequence ID" value="XM_010252899.2"/>
</dbReference>
<dbReference type="PROSITE" id="PS51292">
    <property type="entry name" value="ZF_RING_CH"/>
    <property type="match status" value="1"/>
</dbReference>
<reference evidence="8 9" key="1">
    <citation type="submission" date="2025-04" db="UniProtKB">
        <authorList>
            <consortium name="RefSeq"/>
        </authorList>
    </citation>
    <scope>IDENTIFICATION</scope>
</reference>
<keyword evidence="5" id="KW-0812">Transmembrane</keyword>
<dbReference type="OMA" id="HLTIVVC"/>
<evidence type="ECO:0000313" key="9">
    <source>
        <dbReference type="RefSeq" id="XP_010251210.1"/>
    </source>
</evidence>
<dbReference type="AlphaFoldDB" id="A0A1U7ZEF7"/>
<keyword evidence="5" id="KW-0472">Membrane</keyword>
<dbReference type="Gene3D" id="3.30.40.10">
    <property type="entry name" value="Zinc/RING finger domain, C3HC4 (zinc finger)"/>
    <property type="match status" value="1"/>
</dbReference>
<feature type="domain" description="RING-CH-type" evidence="6">
    <location>
        <begin position="103"/>
        <end position="163"/>
    </location>
</feature>
<gene>
    <name evidence="8 9" type="primary">LOC104593165</name>
</gene>
<protein>
    <submittedName>
        <fullName evidence="8 9">E3 ubiquitin-protein ligase MARCH11 isoform X1</fullName>
    </submittedName>
</protein>
<dbReference type="Pfam" id="PF12906">
    <property type="entry name" value="RINGv"/>
    <property type="match status" value="1"/>
</dbReference>
<keyword evidence="1" id="KW-0479">Metal-binding</keyword>
<keyword evidence="2" id="KW-0863">Zinc-finger</keyword>
<feature type="transmembrane region" description="Helical" evidence="5">
    <location>
        <begin position="227"/>
        <end position="247"/>
    </location>
</feature>
<dbReference type="CDD" id="cd16495">
    <property type="entry name" value="RING_CH-C4HC3_MARCH"/>
    <property type="match status" value="1"/>
</dbReference>
<evidence type="ECO:0000256" key="5">
    <source>
        <dbReference type="SAM" id="Phobius"/>
    </source>
</evidence>
<feature type="region of interest" description="Disordered" evidence="4">
    <location>
        <begin position="1"/>
        <end position="47"/>
    </location>
</feature>
<dbReference type="RefSeq" id="XP_010251210.1">
    <property type="nucleotide sequence ID" value="XM_010252908.2"/>
</dbReference>
<proteinExistence type="predicted"/>